<dbReference type="Pfam" id="PF01075">
    <property type="entry name" value="Glyco_transf_9"/>
    <property type="match status" value="1"/>
</dbReference>
<evidence type="ECO:0000313" key="3">
    <source>
        <dbReference type="EMBL" id="RJK95517.1"/>
    </source>
</evidence>
<proteinExistence type="predicted"/>
<keyword evidence="2 3" id="KW-0808">Transferase</keyword>
<dbReference type="InterPro" id="IPR051199">
    <property type="entry name" value="LPS_LOS_Heptosyltrfase"/>
</dbReference>
<dbReference type="OrthoDB" id="9797795at2"/>
<gene>
    <name evidence="3" type="ORF">D5H78_12440</name>
</gene>
<evidence type="ECO:0000256" key="1">
    <source>
        <dbReference type="ARBA" id="ARBA00022676"/>
    </source>
</evidence>
<comment type="caution">
    <text evidence="3">The sequence shown here is derived from an EMBL/GenBank/DDBJ whole genome shotgun (WGS) entry which is preliminary data.</text>
</comment>
<dbReference type="GO" id="GO:0008713">
    <property type="term" value="F:ADP-heptose-lipopolysaccharide heptosyltransferase activity"/>
    <property type="evidence" value="ECO:0007669"/>
    <property type="project" value="TreeGrafter"/>
</dbReference>
<accession>A0A3A3Z4P8</accession>
<dbReference type="Gene3D" id="3.40.50.2000">
    <property type="entry name" value="Glycogen Phosphorylase B"/>
    <property type="match status" value="2"/>
</dbReference>
<evidence type="ECO:0000256" key="2">
    <source>
        <dbReference type="ARBA" id="ARBA00022679"/>
    </source>
</evidence>
<dbReference type="GO" id="GO:0009244">
    <property type="term" value="P:lipopolysaccharide core region biosynthetic process"/>
    <property type="evidence" value="ECO:0007669"/>
    <property type="project" value="TreeGrafter"/>
</dbReference>
<organism evidence="3 4">
    <name type="scientific">Vallicoccus soli</name>
    <dbReference type="NCBI Taxonomy" id="2339232"/>
    <lineage>
        <taxon>Bacteria</taxon>
        <taxon>Bacillati</taxon>
        <taxon>Actinomycetota</taxon>
        <taxon>Actinomycetes</taxon>
        <taxon>Motilibacterales</taxon>
        <taxon>Vallicoccaceae</taxon>
        <taxon>Vallicoccus</taxon>
    </lineage>
</organism>
<protein>
    <submittedName>
        <fullName evidence="3">Glycosyltransferase family 9 protein</fullName>
    </submittedName>
</protein>
<dbReference type="Proteomes" id="UP000265614">
    <property type="component" value="Unassembled WGS sequence"/>
</dbReference>
<keyword evidence="1" id="KW-0328">Glycosyltransferase</keyword>
<name>A0A3A3Z4P8_9ACTN</name>
<evidence type="ECO:0000313" key="4">
    <source>
        <dbReference type="Proteomes" id="UP000265614"/>
    </source>
</evidence>
<dbReference type="AlphaFoldDB" id="A0A3A3Z4P8"/>
<sequence length="328" mass="33623">MAGPALRALRAAAPRARLDLMAAPAGAAVAPLLPEVDGTLEHSPSWQLAGRVSPDPAEELRLVARVREGAYDAAVVLTSFTQSPWPTAFVLHLAGVPVRAGMSKEFGGALLTHWAASPDDGLHQVDRALHLLDRLGVPAQGTHLALTVPDAARERTAAVLSGAGVRGGYAAVLPGASCSSRRWSPAGFADVSRRLLAAGLDVVVAGSAKEAPLVDEVVAGAPGAVGAAGVLDVPGLAALVEGAAVAVTNNSGGMHLADALGTPLAVLFAGTEQPGQFEPRTTRVALFRRPTWCSPCRAFTCPFRHECLDIAPRDVADAALRLLDGKAA</sequence>
<reference evidence="3 4" key="1">
    <citation type="submission" date="2018-09" db="EMBL/GenBank/DDBJ databases">
        <title>YIM 75000 draft genome.</title>
        <authorList>
            <person name="Tang S."/>
            <person name="Feng Y."/>
        </authorList>
    </citation>
    <scope>NUCLEOTIDE SEQUENCE [LARGE SCALE GENOMIC DNA]</scope>
    <source>
        <strain evidence="3 4">YIM 75000</strain>
    </source>
</reference>
<dbReference type="EMBL" id="QZEZ01000005">
    <property type="protein sequence ID" value="RJK95517.1"/>
    <property type="molecule type" value="Genomic_DNA"/>
</dbReference>
<dbReference type="InterPro" id="IPR002201">
    <property type="entry name" value="Glyco_trans_9"/>
</dbReference>
<dbReference type="PANTHER" id="PTHR30160">
    <property type="entry name" value="TETRAACYLDISACCHARIDE 4'-KINASE-RELATED"/>
    <property type="match status" value="1"/>
</dbReference>
<dbReference type="SUPFAM" id="SSF53756">
    <property type="entry name" value="UDP-Glycosyltransferase/glycogen phosphorylase"/>
    <property type="match status" value="1"/>
</dbReference>
<dbReference type="CDD" id="cd03789">
    <property type="entry name" value="GT9_LPS_heptosyltransferase"/>
    <property type="match status" value="1"/>
</dbReference>
<keyword evidence="4" id="KW-1185">Reference proteome</keyword>
<dbReference type="GO" id="GO:0005829">
    <property type="term" value="C:cytosol"/>
    <property type="evidence" value="ECO:0007669"/>
    <property type="project" value="TreeGrafter"/>
</dbReference>